<feature type="domain" description="C2H2-type" evidence="17">
    <location>
        <begin position="640"/>
        <end position="667"/>
    </location>
</feature>
<proteinExistence type="inferred from homology"/>
<feature type="domain" description="C2H2-type" evidence="17">
    <location>
        <begin position="861"/>
        <end position="888"/>
    </location>
</feature>
<dbReference type="PROSITE" id="PS00028">
    <property type="entry name" value="ZINC_FINGER_C2H2_1"/>
    <property type="match status" value="10"/>
</dbReference>
<dbReference type="InterPro" id="IPR036236">
    <property type="entry name" value="Znf_C2H2_sf"/>
</dbReference>
<keyword evidence="10" id="KW-0804">Transcription</keyword>
<evidence type="ECO:0000256" key="9">
    <source>
        <dbReference type="ARBA" id="ARBA00023125"/>
    </source>
</evidence>
<dbReference type="SMART" id="SM00717">
    <property type="entry name" value="SANT"/>
    <property type="match status" value="2"/>
</dbReference>
<feature type="domain" description="C2H2-type" evidence="17">
    <location>
        <begin position="833"/>
        <end position="860"/>
    </location>
</feature>
<dbReference type="FunFam" id="3.30.160.60:FF:001407">
    <property type="entry name" value="zinc finger and SCAN domain-containing protein 20 isoform X1"/>
    <property type="match status" value="1"/>
</dbReference>
<feature type="compositionally biased region" description="Polar residues" evidence="16">
    <location>
        <begin position="776"/>
        <end position="801"/>
    </location>
</feature>
<dbReference type="FunFam" id="1.10.4020.10:FF:000001">
    <property type="entry name" value="zinc finger protein 263 isoform X1"/>
    <property type="match status" value="1"/>
</dbReference>
<dbReference type="SMART" id="SM00431">
    <property type="entry name" value="SCAN"/>
    <property type="match status" value="1"/>
</dbReference>
<dbReference type="PANTHER" id="PTHR24393">
    <property type="entry name" value="ZINC FINGER PROTEIN"/>
    <property type="match status" value="1"/>
</dbReference>
<organism>
    <name type="scientific">Macaca fascicularis</name>
    <name type="common">Crab-eating macaque</name>
    <name type="synonym">Cynomolgus monkey</name>
    <dbReference type="NCBI Taxonomy" id="9541"/>
    <lineage>
        <taxon>Eukaryota</taxon>
        <taxon>Metazoa</taxon>
        <taxon>Chordata</taxon>
        <taxon>Craniata</taxon>
        <taxon>Vertebrata</taxon>
        <taxon>Euteleostomi</taxon>
        <taxon>Mammalia</taxon>
        <taxon>Eutheria</taxon>
        <taxon>Euarchontoglires</taxon>
        <taxon>Primates</taxon>
        <taxon>Haplorrhini</taxon>
        <taxon>Catarrhini</taxon>
        <taxon>Cercopithecidae</taxon>
        <taxon>Cercopithecinae</taxon>
        <taxon>Macaca</taxon>
    </lineage>
</organism>
<dbReference type="InterPro" id="IPR013087">
    <property type="entry name" value="Znf_C2H2_type"/>
</dbReference>
<dbReference type="EMBL" id="CM001276">
    <property type="protein sequence ID" value="EHH49741.1"/>
    <property type="molecule type" value="Genomic_DNA"/>
</dbReference>
<dbReference type="SUPFAM" id="SSF57667">
    <property type="entry name" value="beta-beta-alpha zinc fingers"/>
    <property type="match status" value="6"/>
</dbReference>
<dbReference type="eggNOG" id="KOG1721">
    <property type="taxonomic scope" value="Eukaryota"/>
</dbReference>
<dbReference type="InterPro" id="IPR001005">
    <property type="entry name" value="SANT/Myb"/>
</dbReference>
<reference evidence="19" key="1">
    <citation type="journal article" date="2011" name="Nat. Biotechnol.">
        <title>Genome sequencing and comparison of two nonhuman primate animal models, the cynomolgus and Chinese rhesus macaques.</title>
        <authorList>
            <person name="Yan G."/>
            <person name="Zhang G."/>
            <person name="Fang X."/>
            <person name="Zhang Y."/>
            <person name="Li C."/>
            <person name="Ling F."/>
            <person name="Cooper D.N."/>
            <person name="Li Q."/>
            <person name="Li Y."/>
            <person name="van Gool A.J."/>
            <person name="Du H."/>
            <person name="Chen J."/>
            <person name="Chen R."/>
            <person name="Zhang P."/>
            <person name="Huang Z."/>
            <person name="Thompson J.R."/>
            <person name="Meng Y."/>
            <person name="Bai Y."/>
            <person name="Wang J."/>
            <person name="Zhuo M."/>
            <person name="Wang T."/>
            <person name="Huang Y."/>
            <person name="Wei L."/>
            <person name="Li J."/>
            <person name="Wang Z."/>
            <person name="Hu H."/>
            <person name="Yang P."/>
            <person name="Le L."/>
            <person name="Stenson P.D."/>
            <person name="Li B."/>
            <person name="Liu X."/>
            <person name="Ball E.V."/>
            <person name="An N."/>
            <person name="Huang Q."/>
            <person name="Zhang Y."/>
            <person name="Fan W."/>
            <person name="Zhang X."/>
            <person name="Li Y."/>
            <person name="Wang W."/>
            <person name="Katze M.G."/>
            <person name="Su B."/>
            <person name="Nielsen R."/>
            <person name="Yang H."/>
            <person name="Wang J."/>
            <person name="Wang X."/>
            <person name="Wang J."/>
        </authorList>
    </citation>
    <scope>NUCLEOTIDE SEQUENCE [LARGE SCALE GENOMIC DNA]</scope>
    <source>
        <strain evidence="19">CE-4</strain>
    </source>
</reference>
<sequence length="973" mass="109837">MAVALESQAQASLQPEPEELLIVKLEEDSWGSESKLREKDRNSVSGPEASRQRFRQFQYRDAAGPHEAFSQLWALCCHWLRPEIRLKEQILELLVLEQFLTILPREVQTWVQSRHPESGEEAVALVEDWHRETRTAGQPMGSVGDWEVTAESQEALGPGKHAEKELCKEPPGDDCGNSVYLGVPVSKPSITSEKEQGPEFWGLSLTNSGKRSTAAYSLDNEPAQALTWRDSRAWEEQYQWDVEDMKVSGVHWGYEETKTFLAILSESPFSEKLRTCHQNRQVYRAIAERLRARGFLRTLEQCRYRVKNLLRNYRKAKSSHPPGTCPFYEELEALVRARTAIRATDGPGEAVALPRLGDSDAEMDEQEEGGWEPEEMAEDCNGAGLVTDESTQGPRIAGAPALFQSRIAGVHWGYEETKAFLAILSESPFSEKLRTCHQNSQVYRAIAERLGGLGFALGFLRTLEQCRYRFKNLLRSYRKAKSSHPPGTCPFYEELDSLMRARTAVRSMGTAREAAGLPRCGQSSAETDAQEAWGEVADEDAAKPPTLCPKAPDMGFEMRHEDEDQISEQDIFEDLPGALSKCPTEAVCQPLDWGEDSENENEDEGQWGNPSQERWQESSSEEDLEKLIDHQGLYLVEKSYKCDTCMKSFSRSSHFIAHQRIHTGEKPYKCLECGKNFSDRSNLNTHQRIHAGEKPYKCLECGKSFSDHSNLITHQRIHTGEKPYKCGECWKSFNQSSNLLKHQRIHLGGNPDQCSEPGGDFAQSPSFSAHWRNSTEETSPEQPQSISKDLNSPGPHSTNSGEKLYQCSECGRSFSKSSALISHQRIHTGEKPYECAECGKSFSKSSTLANHQRTHTGEKPYKCVDCGKCFSERSKLITHQRVHTGEKPYKCLECGKFFRDRSNLITHQRIHTGEKPYKCRECGKCFNQSSSLIIHQRIHTGEKPYKCTECGKDFNNSSHFSAHRRTHAGGKAS</sequence>
<dbReference type="Pfam" id="PF00096">
    <property type="entry name" value="zf-C2H2"/>
    <property type="match status" value="10"/>
</dbReference>
<comment type="subcellular location">
    <subcellularLocation>
        <location evidence="2 15">Nucleus</location>
    </subcellularLocation>
</comment>
<evidence type="ECO:0000256" key="4">
    <source>
        <dbReference type="ARBA" id="ARBA00022723"/>
    </source>
</evidence>
<dbReference type="GO" id="GO:0001228">
    <property type="term" value="F:DNA-binding transcription activator activity, RNA polymerase II-specific"/>
    <property type="evidence" value="ECO:0007669"/>
    <property type="project" value="TreeGrafter"/>
</dbReference>
<dbReference type="FunFam" id="3.30.160.60:FF:002108">
    <property type="entry name" value="Zinc finger and SCAN domain containing 20"/>
    <property type="match status" value="1"/>
</dbReference>
<feature type="region of interest" description="Disordered" evidence="16">
    <location>
        <begin position="513"/>
        <end position="554"/>
    </location>
</feature>
<dbReference type="CDD" id="cd07936">
    <property type="entry name" value="SCAN"/>
    <property type="match status" value="1"/>
</dbReference>
<dbReference type="FunFam" id="3.30.160.60:FF:001024">
    <property type="entry name" value="Zinc finger and SCAN domain-containing protein 20"/>
    <property type="match status" value="1"/>
</dbReference>
<keyword evidence="4" id="KW-0479">Metal-binding</keyword>
<feature type="domain" description="C2H2-type" evidence="17">
    <location>
        <begin position="889"/>
        <end position="916"/>
    </location>
</feature>
<evidence type="ECO:0000256" key="12">
    <source>
        <dbReference type="ARBA" id="ARBA00070954"/>
    </source>
</evidence>
<evidence type="ECO:0000256" key="16">
    <source>
        <dbReference type="SAM" id="MobiDB-lite"/>
    </source>
</evidence>
<evidence type="ECO:0000256" key="10">
    <source>
        <dbReference type="ARBA" id="ARBA00023163"/>
    </source>
</evidence>
<feature type="region of interest" description="Disordered" evidence="16">
    <location>
        <begin position="29"/>
        <end position="49"/>
    </location>
</feature>
<evidence type="ECO:0000256" key="7">
    <source>
        <dbReference type="ARBA" id="ARBA00022833"/>
    </source>
</evidence>
<feature type="domain" description="C2H2-type" evidence="17">
    <location>
        <begin position="945"/>
        <end position="972"/>
    </location>
</feature>
<feature type="region of interest" description="Disordered" evidence="16">
    <location>
        <begin position="765"/>
        <end position="803"/>
    </location>
</feature>
<keyword evidence="6 14" id="KW-0863">Zinc-finger</keyword>
<keyword evidence="7" id="KW-0862">Zinc</keyword>
<dbReference type="FunFam" id="3.30.160.60:FF:000355">
    <property type="entry name" value="zinc finger and SCAN domain-containing protein 20 isoform X1"/>
    <property type="match status" value="1"/>
</dbReference>
<dbReference type="FunFam" id="3.30.160.60:FF:000056">
    <property type="entry name" value="Zinc finger and SCAN domain-containing 20"/>
    <property type="match status" value="1"/>
</dbReference>
<dbReference type="SUPFAM" id="SSF47353">
    <property type="entry name" value="Retrovirus capsid dimerization domain-like"/>
    <property type="match status" value="1"/>
</dbReference>
<evidence type="ECO:0000256" key="13">
    <source>
        <dbReference type="ARBA" id="ARBA00078698"/>
    </source>
</evidence>
<keyword evidence="5" id="KW-0677">Repeat</keyword>
<protein>
    <recommendedName>
        <fullName evidence="12">Zinc finger and SCAN domain-containing protein 20</fullName>
    </recommendedName>
    <alternativeName>
        <fullName evidence="13">Zinc finger protein 31</fullName>
    </alternativeName>
</protein>
<dbReference type="Gene3D" id="1.10.10.60">
    <property type="entry name" value="Homeodomain-like"/>
    <property type="match status" value="2"/>
</dbReference>
<comment type="similarity">
    <text evidence="3">Belongs to the krueppel C2H2-type zinc-finger protein family.</text>
</comment>
<feature type="domain" description="C2H2-type" evidence="17">
    <location>
        <begin position="917"/>
        <end position="944"/>
    </location>
</feature>
<feature type="compositionally biased region" description="Acidic residues" evidence="16">
    <location>
        <begin position="593"/>
        <end position="605"/>
    </location>
</feature>
<gene>
    <name evidence="19" type="ORF">EGM_00452</name>
</gene>
<dbReference type="FunFam" id="3.30.160.60:FF:000258">
    <property type="entry name" value="zinc finger and SCAN domain-containing protein 29 isoform X2"/>
    <property type="match status" value="1"/>
</dbReference>
<feature type="domain" description="C2H2-type" evidence="17">
    <location>
        <begin position="805"/>
        <end position="832"/>
    </location>
</feature>
<evidence type="ECO:0000256" key="8">
    <source>
        <dbReference type="ARBA" id="ARBA00023015"/>
    </source>
</evidence>
<evidence type="ECO:0000256" key="3">
    <source>
        <dbReference type="ARBA" id="ARBA00006991"/>
    </source>
</evidence>
<evidence type="ECO:0000313" key="19">
    <source>
        <dbReference type="EMBL" id="EHH49741.1"/>
    </source>
</evidence>
<dbReference type="InterPro" id="IPR044822">
    <property type="entry name" value="Myb_DNA-bind_4"/>
</dbReference>
<dbReference type="FunFam" id="3.30.160.60:FF:000932">
    <property type="entry name" value="zinc finger and SCAN domain-containing protein 20 isoform X2"/>
    <property type="match status" value="1"/>
</dbReference>
<evidence type="ECO:0000259" key="18">
    <source>
        <dbReference type="PROSITE" id="PS50804"/>
    </source>
</evidence>
<comment type="function">
    <text evidence="1">May be involved in transcriptional regulation.</text>
</comment>
<dbReference type="FunFam" id="3.30.160.60:FF:002343">
    <property type="entry name" value="Zinc finger protein 33A"/>
    <property type="match status" value="1"/>
</dbReference>
<accession>G7NTF8</accession>
<evidence type="ECO:0000256" key="5">
    <source>
        <dbReference type="ARBA" id="ARBA00022737"/>
    </source>
</evidence>
<evidence type="ECO:0000256" key="14">
    <source>
        <dbReference type="PROSITE-ProRule" id="PRU00042"/>
    </source>
</evidence>
<dbReference type="Proteomes" id="UP000009130">
    <property type="component" value="Chromosome 1"/>
</dbReference>
<feature type="domain" description="SCAN box" evidence="18">
    <location>
        <begin position="51"/>
        <end position="132"/>
    </location>
</feature>
<dbReference type="SMART" id="SM00355">
    <property type="entry name" value="ZnF_C2H2"/>
    <property type="match status" value="10"/>
</dbReference>
<dbReference type="FunFam" id="1.10.10.60:FF:000032">
    <property type="entry name" value="Zinc finger and SCAN domain-containing 20"/>
    <property type="match status" value="2"/>
</dbReference>
<evidence type="ECO:0000256" key="11">
    <source>
        <dbReference type="ARBA" id="ARBA00023242"/>
    </source>
</evidence>
<dbReference type="PANTHER" id="PTHR24393:SF100">
    <property type="entry name" value="ZINC FINGER PROTEIN-RELATED"/>
    <property type="match status" value="1"/>
</dbReference>
<keyword evidence="8" id="KW-0805">Transcription regulation</keyword>
<dbReference type="InterPro" id="IPR038269">
    <property type="entry name" value="SCAN_sf"/>
</dbReference>
<dbReference type="GO" id="GO:0005634">
    <property type="term" value="C:nucleus"/>
    <property type="evidence" value="ECO:0007669"/>
    <property type="project" value="UniProtKB-SubCell"/>
</dbReference>
<feature type="domain" description="C2H2-type" evidence="17">
    <location>
        <begin position="724"/>
        <end position="751"/>
    </location>
</feature>
<keyword evidence="9" id="KW-0238">DNA-binding</keyword>
<dbReference type="Gene3D" id="3.30.160.60">
    <property type="entry name" value="Classic Zinc Finger"/>
    <property type="match status" value="10"/>
</dbReference>
<dbReference type="FunFam" id="3.30.160.60:FF:002254">
    <property type="entry name" value="Zinc finger protein 540"/>
    <property type="match status" value="1"/>
</dbReference>
<evidence type="ECO:0000256" key="6">
    <source>
        <dbReference type="ARBA" id="ARBA00022771"/>
    </source>
</evidence>
<dbReference type="GO" id="GO:0008270">
    <property type="term" value="F:zinc ion binding"/>
    <property type="evidence" value="ECO:0007669"/>
    <property type="project" value="UniProtKB-KW"/>
</dbReference>
<dbReference type="FunFam" id="3.30.160.60:FF:002090">
    <property type="entry name" value="Zinc finger protein 473"/>
    <property type="match status" value="1"/>
</dbReference>
<name>G7NTF8_MACFA</name>
<dbReference type="AlphaFoldDB" id="G7NTF8"/>
<feature type="region of interest" description="Disordered" evidence="16">
    <location>
        <begin position="591"/>
        <end position="622"/>
    </location>
</feature>
<evidence type="ECO:0000256" key="2">
    <source>
        <dbReference type="ARBA" id="ARBA00004123"/>
    </source>
</evidence>
<evidence type="ECO:0000259" key="17">
    <source>
        <dbReference type="PROSITE" id="PS50157"/>
    </source>
</evidence>
<dbReference type="Gene3D" id="1.10.4020.10">
    <property type="entry name" value="DNA breaking-rejoining enzymes"/>
    <property type="match status" value="1"/>
</dbReference>
<feature type="domain" description="C2H2-type" evidence="17">
    <location>
        <begin position="668"/>
        <end position="695"/>
    </location>
</feature>
<dbReference type="PROSITE" id="PS50157">
    <property type="entry name" value="ZINC_FINGER_C2H2_2"/>
    <property type="match status" value="10"/>
</dbReference>
<dbReference type="PROSITE" id="PS50804">
    <property type="entry name" value="SCAN_BOX"/>
    <property type="match status" value="1"/>
</dbReference>
<keyword evidence="11 15" id="KW-0539">Nucleus</keyword>
<dbReference type="Pfam" id="PF02023">
    <property type="entry name" value="SCAN"/>
    <property type="match status" value="1"/>
</dbReference>
<feature type="domain" description="C2H2-type" evidence="17">
    <location>
        <begin position="696"/>
        <end position="723"/>
    </location>
</feature>
<evidence type="ECO:0000256" key="15">
    <source>
        <dbReference type="PROSITE-ProRule" id="PRU00187"/>
    </source>
</evidence>
<dbReference type="InterPro" id="IPR003309">
    <property type="entry name" value="SCAN_dom"/>
</dbReference>
<evidence type="ECO:0000256" key="1">
    <source>
        <dbReference type="ARBA" id="ARBA00003767"/>
    </source>
</evidence>
<dbReference type="Pfam" id="PF13837">
    <property type="entry name" value="Myb_DNA-bind_4"/>
    <property type="match status" value="2"/>
</dbReference>
<dbReference type="GO" id="GO:0000978">
    <property type="term" value="F:RNA polymerase II cis-regulatory region sequence-specific DNA binding"/>
    <property type="evidence" value="ECO:0007669"/>
    <property type="project" value="TreeGrafter"/>
</dbReference>